<evidence type="ECO:0000313" key="3">
    <source>
        <dbReference type="EMBL" id="CAL4069373.1"/>
    </source>
</evidence>
<dbReference type="EMBL" id="CAXKWB010003500">
    <property type="protein sequence ID" value="CAL4069373.1"/>
    <property type="molecule type" value="Genomic_DNA"/>
</dbReference>
<reference evidence="3 4" key="1">
    <citation type="submission" date="2024-05" db="EMBL/GenBank/DDBJ databases">
        <authorList>
            <person name="Wallberg A."/>
        </authorList>
    </citation>
    <scope>NUCLEOTIDE SEQUENCE [LARGE SCALE GENOMIC DNA]</scope>
</reference>
<dbReference type="Pfam" id="PF00010">
    <property type="entry name" value="HLH"/>
    <property type="match status" value="1"/>
</dbReference>
<dbReference type="InterPro" id="IPR036638">
    <property type="entry name" value="HLH_DNA-bd_sf"/>
</dbReference>
<evidence type="ECO:0000313" key="4">
    <source>
        <dbReference type="Proteomes" id="UP001497623"/>
    </source>
</evidence>
<dbReference type="Proteomes" id="UP001497623">
    <property type="component" value="Unassembled WGS sequence"/>
</dbReference>
<dbReference type="GO" id="GO:0046983">
    <property type="term" value="F:protein dimerization activity"/>
    <property type="evidence" value="ECO:0007669"/>
    <property type="project" value="InterPro"/>
</dbReference>
<comment type="caution">
    <text evidence="3">The sequence shown here is derived from an EMBL/GenBank/DDBJ whole genome shotgun (WGS) entry which is preliminary data.</text>
</comment>
<evidence type="ECO:0000256" key="1">
    <source>
        <dbReference type="SAM" id="MobiDB-lite"/>
    </source>
</evidence>
<gene>
    <name evidence="3" type="ORF">MNOR_LOCUS7794</name>
</gene>
<sequence>MVELQVKLRCEEQERLGPLQHSSSLRRQQRPLSLRHRCRTLRVLHSRRQHHHSSHHHTRPAAEVLFSNPTPAHKTPVDECHLISCPASQVVPPITTPLSVKPPVNVATTATGVTSTSSGNGKTRGAAAPRVTTAGRLQRQSRRSKMRRREYRRLKNLLPSLQEKQEVSKVEVVAEAAHYIDDLHARLLHRLKTRGLPQQLKDLPIGVDDVHEGNIQDLVRHIMTVTNPTSLPPTKIENTRLLPSFIAKTTRHKRP</sequence>
<dbReference type="AlphaFoldDB" id="A0AAV2Q2Q6"/>
<dbReference type="Gene3D" id="4.10.280.10">
    <property type="entry name" value="Helix-loop-helix DNA-binding domain"/>
    <property type="match status" value="1"/>
</dbReference>
<feature type="region of interest" description="Disordered" evidence="1">
    <location>
        <begin position="111"/>
        <end position="147"/>
    </location>
</feature>
<accession>A0AAV2Q2Q6</accession>
<dbReference type="SUPFAM" id="SSF47459">
    <property type="entry name" value="HLH, helix-loop-helix DNA-binding domain"/>
    <property type="match status" value="1"/>
</dbReference>
<name>A0AAV2Q2Q6_MEGNR</name>
<organism evidence="3 4">
    <name type="scientific">Meganyctiphanes norvegica</name>
    <name type="common">Northern krill</name>
    <name type="synonym">Thysanopoda norvegica</name>
    <dbReference type="NCBI Taxonomy" id="48144"/>
    <lineage>
        <taxon>Eukaryota</taxon>
        <taxon>Metazoa</taxon>
        <taxon>Ecdysozoa</taxon>
        <taxon>Arthropoda</taxon>
        <taxon>Crustacea</taxon>
        <taxon>Multicrustacea</taxon>
        <taxon>Malacostraca</taxon>
        <taxon>Eumalacostraca</taxon>
        <taxon>Eucarida</taxon>
        <taxon>Euphausiacea</taxon>
        <taxon>Euphausiidae</taxon>
        <taxon>Meganyctiphanes</taxon>
    </lineage>
</organism>
<evidence type="ECO:0000259" key="2">
    <source>
        <dbReference type="Pfam" id="PF00010"/>
    </source>
</evidence>
<dbReference type="InterPro" id="IPR011598">
    <property type="entry name" value="bHLH_dom"/>
</dbReference>
<proteinExistence type="predicted"/>
<keyword evidence="4" id="KW-1185">Reference proteome</keyword>
<feature type="domain" description="BHLH" evidence="2">
    <location>
        <begin position="141"/>
        <end position="183"/>
    </location>
</feature>
<feature type="compositionally biased region" description="Low complexity" evidence="1">
    <location>
        <begin position="111"/>
        <end position="121"/>
    </location>
</feature>
<protein>
    <recommendedName>
        <fullName evidence="2">BHLH domain-containing protein</fullName>
    </recommendedName>
</protein>